<name>A0ABY8AIC9_9ACTN</name>
<sequence length="200" mass="21946">MRLPRLRLSTDHHQHDHPLRRTSDRLRFGVDALLALVLLLGLPSAAIVAGTAAYAWRLHNARTEAAERRLVTAHLTAGTSDRGEQAPPSTLGPFTAPARWTGPDGRPHTAVIQAKPEDRKGTPARIWADRQDEVASAPPSHASALSTGWLVGSLAGGLCAGMGYRARRAAALLLDRVRYRQWEAEWRRVEPRWSRQAPGS</sequence>
<dbReference type="EMBL" id="CP095749">
    <property type="protein sequence ID" value="WEB44722.1"/>
    <property type="molecule type" value="Genomic_DNA"/>
</dbReference>
<accession>A0ABY8AIC9</accession>
<dbReference type="InterPro" id="IPR039708">
    <property type="entry name" value="MT1774/Rv1733c-like"/>
</dbReference>
<evidence type="ECO:0000313" key="4">
    <source>
        <dbReference type="Proteomes" id="UP001218629"/>
    </source>
</evidence>
<reference evidence="3 4" key="1">
    <citation type="submission" date="2022-03" db="EMBL/GenBank/DDBJ databases">
        <title>Streptomyces yunnanensis P86,complete genome.</title>
        <authorList>
            <person name="Chen S."/>
            <person name="Zhang Q."/>
        </authorList>
    </citation>
    <scope>NUCLEOTIDE SEQUENCE [LARGE SCALE GENOMIC DNA]</scope>
    <source>
        <strain evidence="3 4">P86</strain>
    </source>
</reference>
<evidence type="ECO:0000313" key="3">
    <source>
        <dbReference type="EMBL" id="WEB44722.1"/>
    </source>
</evidence>
<protein>
    <submittedName>
        <fullName evidence="3">Uncharacterized protein</fullName>
    </submittedName>
</protein>
<organism evidence="3 4">
    <name type="scientific">Streptomyces yunnanensis</name>
    <dbReference type="NCBI Taxonomy" id="156453"/>
    <lineage>
        <taxon>Bacteria</taxon>
        <taxon>Bacillati</taxon>
        <taxon>Actinomycetota</taxon>
        <taxon>Actinomycetes</taxon>
        <taxon>Kitasatosporales</taxon>
        <taxon>Streptomycetaceae</taxon>
        <taxon>Streptomyces</taxon>
    </lineage>
</organism>
<keyword evidence="2" id="KW-0812">Transmembrane</keyword>
<evidence type="ECO:0000256" key="1">
    <source>
        <dbReference type="SAM" id="MobiDB-lite"/>
    </source>
</evidence>
<feature type="transmembrane region" description="Helical" evidence="2">
    <location>
        <begin position="28"/>
        <end position="56"/>
    </location>
</feature>
<dbReference type="RefSeq" id="WP_275310904.1">
    <property type="nucleotide sequence ID" value="NZ_CP095749.1"/>
</dbReference>
<evidence type="ECO:0000256" key="2">
    <source>
        <dbReference type="SAM" id="Phobius"/>
    </source>
</evidence>
<keyword evidence="2" id="KW-1133">Transmembrane helix</keyword>
<proteinExistence type="predicted"/>
<keyword evidence="4" id="KW-1185">Reference proteome</keyword>
<dbReference type="Proteomes" id="UP001218629">
    <property type="component" value="Chromosome"/>
</dbReference>
<dbReference type="PANTHER" id="PTHR42305:SF1">
    <property type="entry name" value="MEMBRANE PROTEIN RV1733C-RELATED"/>
    <property type="match status" value="1"/>
</dbReference>
<feature type="region of interest" description="Disordered" evidence="1">
    <location>
        <begin position="1"/>
        <end position="20"/>
    </location>
</feature>
<gene>
    <name evidence="3" type="ORF">MOV08_39200</name>
</gene>
<feature type="compositionally biased region" description="Basic and acidic residues" evidence="1">
    <location>
        <begin position="8"/>
        <end position="20"/>
    </location>
</feature>
<dbReference type="PANTHER" id="PTHR42305">
    <property type="entry name" value="MEMBRANE PROTEIN RV1733C-RELATED"/>
    <property type="match status" value="1"/>
</dbReference>
<keyword evidence="2" id="KW-0472">Membrane</keyword>